<dbReference type="GO" id="GO:0055085">
    <property type="term" value="P:transmembrane transport"/>
    <property type="evidence" value="ECO:0007669"/>
    <property type="project" value="InterPro"/>
</dbReference>
<keyword evidence="5 8" id="KW-1133">Transmembrane helix</keyword>
<feature type="transmembrane region" description="Helical" evidence="8">
    <location>
        <begin position="12"/>
        <end position="30"/>
    </location>
</feature>
<dbReference type="PROSITE" id="PS50928">
    <property type="entry name" value="ABC_TM1"/>
    <property type="match status" value="1"/>
</dbReference>
<reference evidence="10 11" key="1">
    <citation type="submission" date="2015-11" db="EMBL/GenBank/DDBJ databases">
        <authorList>
            <person name="Zhang Y."/>
            <person name="Guo Z."/>
        </authorList>
    </citation>
    <scope>NUCLEOTIDE SEQUENCE [LARGE SCALE GENOMIC DNA]</scope>
    <source>
        <strain evidence="10 11">KCTC 32221</strain>
    </source>
</reference>
<protein>
    <submittedName>
        <fullName evidence="10">Putative peptide transport system permease</fullName>
    </submittedName>
</protein>
<dbReference type="Pfam" id="PF00528">
    <property type="entry name" value="BPD_transp_1"/>
    <property type="match status" value="1"/>
</dbReference>
<dbReference type="PANTHER" id="PTHR43163:SF6">
    <property type="entry name" value="DIPEPTIDE TRANSPORT SYSTEM PERMEASE PROTEIN DPPB-RELATED"/>
    <property type="match status" value="1"/>
</dbReference>
<dbReference type="RefSeq" id="WP_058021190.1">
    <property type="nucleotide sequence ID" value="NZ_CP013189.1"/>
</dbReference>
<dbReference type="CDD" id="cd06261">
    <property type="entry name" value="TM_PBP2"/>
    <property type="match status" value="1"/>
</dbReference>
<evidence type="ECO:0000259" key="9">
    <source>
        <dbReference type="PROSITE" id="PS50928"/>
    </source>
</evidence>
<evidence type="ECO:0000313" key="11">
    <source>
        <dbReference type="Proteomes" id="UP000065641"/>
    </source>
</evidence>
<accession>A0A0S2KBU6</accession>
<evidence type="ECO:0000256" key="3">
    <source>
        <dbReference type="ARBA" id="ARBA00022475"/>
    </source>
</evidence>
<dbReference type="OrthoDB" id="9805855at2"/>
<evidence type="ECO:0000256" key="1">
    <source>
        <dbReference type="ARBA" id="ARBA00004651"/>
    </source>
</evidence>
<evidence type="ECO:0000256" key="6">
    <source>
        <dbReference type="ARBA" id="ARBA00023136"/>
    </source>
</evidence>
<dbReference type="Gene3D" id="1.10.3720.10">
    <property type="entry name" value="MetI-like"/>
    <property type="match status" value="1"/>
</dbReference>
<feature type="transmembrane region" description="Helical" evidence="8">
    <location>
        <begin position="100"/>
        <end position="124"/>
    </location>
</feature>
<keyword evidence="11" id="KW-1185">Reference proteome</keyword>
<dbReference type="AlphaFoldDB" id="A0A0S2KBU6"/>
<evidence type="ECO:0000256" key="7">
    <source>
        <dbReference type="ARBA" id="ARBA00024202"/>
    </source>
</evidence>
<dbReference type="InterPro" id="IPR045621">
    <property type="entry name" value="BPD_transp_1_N"/>
</dbReference>
<dbReference type="InterPro" id="IPR000515">
    <property type="entry name" value="MetI-like"/>
</dbReference>
<organism evidence="10 11">
    <name type="scientific">Pseudohongiella spirulinae</name>
    <dbReference type="NCBI Taxonomy" id="1249552"/>
    <lineage>
        <taxon>Bacteria</taxon>
        <taxon>Pseudomonadati</taxon>
        <taxon>Pseudomonadota</taxon>
        <taxon>Gammaproteobacteria</taxon>
        <taxon>Pseudomonadales</taxon>
        <taxon>Pseudohongiellaceae</taxon>
        <taxon>Pseudohongiella</taxon>
    </lineage>
</organism>
<dbReference type="EMBL" id="CP013189">
    <property type="protein sequence ID" value="ALO45673.1"/>
    <property type="molecule type" value="Genomic_DNA"/>
</dbReference>
<feature type="domain" description="ABC transmembrane type-1" evidence="9">
    <location>
        <begin position="96"/>
        <end position="305"/>
    </location>
</feature>
<sequence>MSGLLLRKLPWLAGTLLAVSFFTFLLVSLLPGDPAVMILGAGGVSPEAVAALRAEMGLDRPLLVRYFDWLGSALSGDLGRSPMTGQAVTDAILSRLPVTIQLGVMAIIIALLLAVPLAMMSAYFAGSRFDRAISGLGFALMSIPSFMMAIFLILIFAVSLNIFPATGWIPFSVSPAGNLRSAMLPALSLAMIELALYMRLLRTDLITTLQQDYITLARSKGLPNWLIMFRHALRPSSFSLMTVVGLQLGGVISGAIIIEEIFALPGVGRLLYQSILQRDLLMVQGIVLFIATAYVVVNFLVDLGYSLLDPRVRHAG</sequence>
<dbReference type="SUPFAM" id="SSF161098">
    <property type="entry name" value="MetI-like"/>
    <property type="match status" value="1"/>
</dbReference>
<evidence type="ECO:0000256" key="5">
    <source>
        <dbReference type="ARBA" id="ARBA00022989"/>
    </source>
</evidence>
<dbReference type="GO" id="GO:0005886">
    <property type="term" value="C:plasma membrane"/>
    <property type="evidence" value="ECO:0007669"/>
    <property type="project" value="UniProtKB-SubCell"/>
</dbReference>
<proteinExistence type="inferred from homology"/>
<dbReference type="Proteomes" id="UP000065641">
    <property type="component" value="Chromosome"/>
</dbReference>
<comment type="similarity">
    <text evidence="7">Belongs to the binding-protein-dependent transport system permease family. OppBC subfamily.</text>
</comment>
<evidence type="ECO:0000256" key="2">
    <source>
        <dbReference type="ARBA" id="ARBA00022448"/>
    </source>
</evidence>
<keyword evidence="3" id="KW-1003">Cell membrane</keyword>
<dbReference type="Pfam" id="PF19300">
    <property type="entry name" value="BPD_transp_1_N"/>
    <property type="match status" value="1"/>
</dbReference>
<dbReference type="KEGG" id="pspi:PS2015_1004"/>
<dbReference type="STRING" id="1249552.PS2015_1004"/>
<keyword evidence="2 8" id="KW-0813">Transport</keyword>
<keyword evidence="6 8" id="KW-0472">Membrane</keyword>
<evidence type="ECO:0000313" key="10">
    <source>
        <dbReference type="EMBL" id="ALO45673.1"/>
    </source>
</evidence>
<evidence type="ECO:0000256" key="4">
    <source>
        <dbReference type="ARBA" id="ARBA00022692"/>
    </source>
</evidence>
<name>A0A0S2KBU6_9GAMM</name>
<keyword evidence="4 8" id="KW-0812">Transmembrane</keyword>
<evidence type="ECO:0000256" key="8">
    <source>
        <dbReference type="RuleBase" id="RU363032"/>
    </source>
</evidence>
<dbReference type="PATRIC" id="fig|1249552.3.peg.1012"/>
<dbReference type="PANTHER" id="PTHR43163">
    <property type="entry name" value="DIPEPTIDE TRANSPORT SYSTEM PERMEASE PROTEIN DPPB-RELATED"/>
    <property type="match status" value="1"/>
</dbReference>
<comment type="subcellular location">
    <subcellularLocation>
        <location evidence="1 8">Cell membrane</location>
        <topology evidence="1 8">Multi-pass membrane protein</topology>
    </subcellularLocation>
</comment>
<feature type="transmembrane region" description="Helical" evidence="8">
    <location>
        <begin position="136"/>
        <end position="162"/>
    </location>
</feature>
<gene>
    <name evidence="10" type="ORF">PS2015_1004</name>
</gene>
<dbReference type="InterPro" id="IPR035906">
    <property type="entry name" value="MetI-like_sf"/>
</dbReference>
<feature type="transmembrane region" description="Helical" evidence="8">
    <location>
        <begin position="282"/>
        <end position="301"/>
    </location>
</feature>
<feature type="transmembrane region" description="Helical" evidence="8">
    <location>
        <begin position="182"/>
        <end position="201"/>
    </location>
</feature>
<feature type="transmembrane region" description="Helical" evidence="8">
    <location>
        <begin position="238"/>
        <end position="262"/>
    </location>
</feature>